<comment type="caution">
    <text evidence="2">The sequence shown here is derived from an EMBL/GenBank/DDBJ whole genome shotgun (WGS) entry which is preliminary data.</text>
</comment>
<proteinExistence type="predicted"/>
<feature type="signal peptide" evidence="1">
    <location>
        <begin position="1"/>
        <end position="20"/>
    </location>
</feature>
<organism evidence="2 3">
    <name type="scientific">Venturia inaequalis</name>
    <name type="common">Apple scab fungus</name>
    <dbReference type="NCBI Taxonomy" id="5025"/>
    <lineage>
        <taxon>Eukaryota</taxon>
        <taxon>Fungi</taxon>
        <taxon>Dikarya</taxon>
        <taxon>Ascomycota</taxon>
        <taxon>Pezizomycotina</taxon>
        <taxon>Dothideomycetes</taxon>
        <taxon>Pleosporomycetidae</taxon>
        <taxon>Venturiales</taxon>
        <taxon>Venturiaceae</taxon>
        <taxon>Venturia</taxon>
    </lineage>
</organism>
<evidence type="ECO:0000313" key="2">
    <source>
        <dbReference type="EMBL" id="KAE9988592.1"/>
    </source>
</evidence>
<reference evidence="2 3" key="1">
    <citation type="submission" date="2018-12" db="EMBL/GenBank/DDBJ databases">
        <title>Venturia inaequalis Genome Resource.</title>
        <authorList>
            <person name="Lichtner F.J."/>
        </authorList>
    </citation>
    <scope>NUCLEOTIDE SEQUENCE [LARGE SCALE GENOMIC DNA]</scope>
    <source>
        <strain evidence="2 3">120213</strain>
    </source>
</reference>
<gene>
    <name evidence="2" type="ORF">EG328_009725</name>
</gene>
<feature type="chain" id="PRO_5034551810" evidence="1">
    <location>
        <begin position="21"/>
        <end position="118"/>
    </location>
</feature>
<name>A0A8H3VEL2_VENIN</name>
<dbReference type="EMBL" id="WNWS01000006">
    <property type="protein sequence ID" value="KAE9988592.1"/>
    <property type="molecule type" value="Genomic_DNA"/>
</dbReference>
<evidence type="ECO:0000256" key="1">
    <source>
        <dbReference type="SAM" id="SignalP"/>
    </source>
</evidence>
<accession>A0A8H3VEL2</accession>
<dbReference type="Proteomes" id="UP000447873">
    <property type="component" value="Unassembled WGS sequence"/>
</dbReference>
<dbReference type="AlphaFoldDB" id="A0A8H3VEL2"/>
<protein>
    <submittedName>
        <fullName evidence="2">Uncharacterized protein</fullName>
    </submittedName>
</protein>
<keyword evidence="1" id="KW-0732">Signal</keyword>
<sequence>MKLSLTLTAISGLLPSITFAHPQQDLTSCSTPNPTPTAAAATASTTTCTWAGHCLGAPCKDENDCSGDWICVDKVCSVLPTPAPGCSWALHCLGDPCVTFDDCDGELVCTNRVCAVKT</sequence>
<evidence type="ECO:0000313" key="3">
    <source>
        <dbReference type="Proteomes" id="UP000447873"/>
    </source>
</evidence>